<dbReference type="PANTHER" id="PTHR23150:SF19">
    <property type="entry name" value="FORMYLGLYCINE-GENERATING ENZYME"/>
    <property type="match status" value="1"/>
</dbReference>
<dbReference type="Proteomes" id="UP001371218">
    <property type="component" value="Unassembled WGS sequence"/>
</dbReference>
<keyword evidence="1" id="KW-0732">Signal</keyword>
<protein>
    <submittedName>
        <fullName evidence="3">SUMF1/EgtB/PvdO family nonheme iron enzyme</fullName>
    </submittedName>
</protein>
<evidence type="ECO:0000313" key="4">
    <source>
        <dbReference type="Proteomes" id="UP001371218"/>
    </source>
</evidence>
<dbReference type="Pfam" id="PF03781">
    <property type="entry name" value="FGE-sulfatase"/>
    <property type="match status" value="1"/>
</dbReference>
<feature type="chain" id="PRO_5045766507" evidence="1">
    <location>
        <begin position="35"/>
        <end position="743"/>
    </location>
</feature>
<dbReference type="InterPro" id="IPR042095">
    <property type="entry name" value="SUMF_sf"/>
</dbReference>
<feature type="signal peptide" evidence="1">
    <location>
        <begin position="1"/>
        <end position="34"/>
    </location>
</feature>
<dbReference type="InterPro" id="IPR017853">
    <property type="entry name" value="GH"/>
</dbReference>
<organism evidence="3 4">
    <name type="scientific">Ideonella lacteola</name>
    <dbReference type="NCBI Taxonomy" id="2984193"/>
    <lineage>
        <taxon>Bacteria</taxon>
        <taxon>Pseudomonadati</taxon>
        <taxon>Pseudomonadota</taxon>
        <taxon>Betaproteobacteria</taxon>
        <taxon>Burkholderiales</taxon>
        <taxon>Sphaerotilaceae</taxon>
        <taxon>Ideonella</taxon>
    </lineage>
</organism>
<comment type="caution">
    <text evidence="3">The sequence shown here is derived from an EMBL/GenBank/DDBJ whole genome shotgun (WGS) entry which is preliminary data.</text>
</comment>
<dbReference type="InterPro" id="IPR016187">
    <property type="entry name" value="CTDL_fold"/>
</dbReference>
<reference evidence="3 4" key="1">
    <citation type="submission" date="2024-04" db="EMBL/GenBank/DDBJ databases">
        <title>Novel species of the genus Ideonella isolated from streams.</title>
        <authorList>
            <person name="Lu H."/>
        </authorList>
    </citation>
    <scope>NUCLEOTIDE SEQUENCE [LARGE SCALE GENOMIC DNA]</scope>
    <source>
        <strain evidence="3 4">DXS29W</strain>
    </source>
</reference>
<evidence type="ECO:0000313" key="3">
    <source>
        <dbReference type="EMBL" id="MEK8032840.1"/>
    </source>
</evidence>
<dbReference type="PANTHER" id="PTHR23150">
    <property type="entry name" value="SULFATASE MODIFYING FACTOR 1, 2"/>
    <property type="match status" value="1"/>
</dbReference>
<name>A0ABU9BW70_9BURK</name>
<proteinExistence type="predicted"/>
<dbReference type="RefSeq" id="WP_341427256.1">
    <property type="nucleotide sequence ID" value="NZ_JBBUTG010000012.1"/>
</dbReference>
<gene>
    <name evidence="3" type="ORF">AACH06_18620</name>
</gene>
<keyword evidence="4" id="KW-1185">Reference proteome</keyword>
<dbReference type="SUPFAM" id="SSF56436">
    <property type="entry name" value="C-type lectin-like"/>
    <property type="match status" value="1"/>
</dbReference>
<sequence>MKSLSNTIVGLLCRTGRPAACAAAALTLTGAAMAQGQEVKIEVRGSQIAGPAQQDLGEPDWMARLNNWKRDVAGTRDAWWQAMQAWRQEQRQRLGHDGARYGRADLQWTQRSFVQPQAMVEDRYLYDPQQRRYTVDRYLDDLEKRYGGIDSVLIWPIYPNIGIDNRNQLDMLRDMPGGVPAVRAMVDDFHRRGVRVFFPVMPWDTGTRDEGRPLAEAAARLVAELGGDGINGDTMDGLPREYREAADATGHPIALEPELALRDDAMLAHNQLTWGYWETPFVPLVSKWKWLEPRHMVHVADRWATDRHQIFQAAFFNGTGIQSWENIWGWWNGLTPRDGEILRRISRIYRAWPELLVSADWTPHVATGHYGVYGSRFPLDRVSLWTLVNRNDFGVEQNLLPVEARPGVRYYDAWRGTELRPVRTADGQAWLDVPIEARGYGAVLEVGEGADARRLHTFLASMRDLSAKPLASYSSVWQPLRQTMVEVPSTAPAATAPSGMVTIPAGEFHFRVRGVEIEGENRPGMDVQYPWEDLPRREHSRRLSMKPFHIDRHPVTNDEYKRFVDATGYRPADDHHFLRHWQGGAPREGEGRRPVTWVSLDDARAYCQWAGKRLPHEWEWQYAAQGTDGRLYPWGSTWDDAKVPAPSTGRDLAPPPEVGRFPQSASPFGVEDLVGHVWQWTDEYHDEHTRAAIVRGGSHYRPQGAMWYFPLTLKLNEHGKYLLMAPAKDRAGTLGFRCVKDAV</sequence>
<evidence type="ECO:0000256" key="1">
    <source>
        <dbReference type="SAM" id="SignalP"/>
    </source>
</evidence>
<dbReference type="EMBL" id="JBBUTG010000012">
    <property type="protein sequence ID" value="MEK8032840.1"/>
    <property type="molecule type" value="Genomic_DNA"/>
</dbReference>
<dbReference type="InterPro" id="IPR051043">
    <property type="entry name" value="Sulfatase_Mod_Factor_Kinase"/>
</dbReference>
<accession>A0ABU9BW70</accession>
<evidence type="ECO:0000259" key="2">
    <source>
        <dbReference type="Pfam" id="PF03781"/>
    </source>
</evidence>
<dbReference type="Gene3D" id="3.90.1580.10">
    <property type="entry name" value="paralog of FGE (formylglycine-generating enzyme)"/>
    <property type="match status" value="1"/>
</dbReference>
<feature type="domain" description="Sulfatase-modifying factor enzyme-like" evidence="2">
    <location>
        <begin position="499"/>
        <end position="740"/>
    </location>
</feature>
<dbReference type="InterPro" id="IPR005532">
    <property type="entry name" value="SUMF_dom"/>
</dbReference>
<dbReference type="SUPFAM" id="SSF51445">
    <property type="entry name" value="(Trans)glycosidases"/>
    <property type="match status" value="1"/>
</dbReference>